<evidence type="ECO:0000313" key="2">
    <source>
        <dbReference type="Proteomes" id="UP000002384"/>
    </source>
</evidence>
<dbReference type="HOGENOM" id="CLU_134473_0_0_3"/>
<keyword evidence="2" id="KW-1185">Reference proteome</keyword>
<gene>
    <name evidence="1" type="ordered locus">PCC7424_0697</name>
</gene>
<organism evidence="1 2">
    <name type="scientific">Gloeothece citriformis (strain PCC 7424)</name>
    <name type="common">Cyanothece sp. (strain PCC 7424)</name>
    <dbReference type="NCBI Taxonomy" id="65393"/>
    <lineage>
        <taxon>Bacteria</taxon>
        <taxon>Bacillati</taxon>
        <taxon>Cyanobacteriota</taxon>
        <taxon>Cyanophyceae</taxon>
        <taxon>Oscillatoriophycideae</taxon>
        <taxon>Chroococcales</taxon>
        <taxon>Aphanothecaceae</taxon>
        <taxon>Gloeothece</taxon>
        <taxon>Gloeothece citriformis</taxon>
    </lineage>
</organism>
<dbReference type="EMBL" id="CP001291">
    <property type="protein sequence ID" value="ACK69153.1"/>
    <property type="molecule type" value="Genomic_DNA"/>
</dbReference>
<dbReference type="KEGG" id="cyc:PCC7424_0697"/>
<evidence type="ECO:0000313" key="1">
    <source>
        <dbReference type="EMBL" id="ACK69153.1"/>
    </source>
</evidence>
<reference evidence="2" key="1">
    <citation type="journal article" date="2011" name="MBio">
        <title>Novel metabolic attributes of the genus Cyanothece, comprising a group of unicellular nitrogen-fixing Cyanobacteria.</title>
        <authorList>
            <person name="Bandyopadhyay A."/>
            <person name="Elvitigala T."/>
            <person name="Welsh E."/>
            <person name="Stockel J."/>
            <person name="Liberton M."/>
            <person name="Min H."/>
            <person name="Sherman L.A."/>
            <person name="Pakrasi H.B."/>
        </authorList>
    </citation>
    <scope>NUCLEOTIDE SEQUENCE [LARGE SCALE GENOMIC DNA]</scope>
    <source>
        <strain evidence="2">PCC 7424</strain>
    </source>
</reference>
<accession>B7KFW0</accession>
<name>B7KFW0_GLOC7</name>
<dbReference type="AlphaFoldDB" id="B7KFW0"/>
<protein>
    <submittedName>
        <fullName evidence="1">Uncharacterized protein</fullName>
    </submittedName>
</protein>
<dbReference type="STRING" id="65393.PCC7424_0697"/>
<dbReference type="Proteomes" id="UP000002384">
    <property type="component" value="Chromosome"/>
</dbReference>
<dbReference type="eggNOG" id="ENOG5032VA9">
    <property type="taxonomic scope" value="Bacteria"/>
</dbReference>
<proteinExistence type="predicted"/>
<sequence length="173" mass="19751">MVRIAKLIPSSLKRLNSLAVAGLNLKIRKILVMMLIIFALNACSSPKPPTEFAPDGETIQKAILLQLNQTEQRLSQQLNAVHPELAISQIKVKTLEPVYVAELPAYHLQGSYTLKLTLPRQQVTQKNNRFDIYLQRQTEGKTWRLLRRDLNPVSQEPQWSSYFVGSWEQGTEN</sequence>